<dbReference type="InterPro" id="IPR027356">
    <property type="entry name" value="NPH3_dom"/>
</dbReference>
<dbReference type="Pfam" id="PF03000">
    <property type="entry name" value="NPH3"/>
    <property type="match status" value="1"/>
</dbReference>
<dbReference type="AlphaFoldDB" id="A0A2I0WV52"/>
<dbReference type="OrthoDB" id="624345at2759"/>
<evidence type="ECO:0000256" key="2">
    <source>
        <dbReference type="ARBA" id="ARBA00022786"/>
    </source>
</evidence>
<comment type="pathway">
    <text evidence="1">Protein modification; protein ubiquitination.</text>
</comment>
<dbReference type="SUPFAM" id="SSF54695">
    <property type="entry name" value="POZ domain"/>
    <property type="match status" value="1"/>
</dbReference>
<evidence type="ECO:0000313" key="6">
    <source>
        <dbReference type="Proteomes" id="UP000233837"/>
    </source>
</evidence>
<reference evidence="5 6" key="2">
    <citation type="journal article" date="2017" name="Nature">
        <title>The Apostasia genome and the evolution of orchids.</title>
        <authorList>
            <person name="Zhang G.Q."/>
            <person name="Liu K.W."/>
            <person name="Li Z."/>
            <person name="Lohaus R."/>
            <person name="Hsiao Y.Y."/>
            <person name="Niu S.C."/>
            <person name="Wang J.Y."/>
            <person name="Lin Y.C."/>
            <person name="Xu Q."/>
            <person name="Chen L.J."/>
            <person name="Yoshida K."/>
            <person name="Fujiwara S."/>
            <person name="Wang Z.W."/>
            <person name="Zhang Y.Q."/>
            <person name="Mitsuda N."/>
            <person name="Wang M."/>
            <person name="Liu G.H."/>
            <person name="Pecoraro L."/>
            <person name="Huang H.X."/>
            <person name="Xiao X.J."/>
            <person name="Lin M."/>
            <person name="Wu X.Y."/>
            <person name="Wu W.L."/>
            <person name="Chen Y.Y."/>
            <person name="Chang S.B."/>
            <person name="Sakamoto S."/>
            <person name="Ohme-Takagi M."/>
            <person name="Yagi M."/>
            <person name="Zeng S.J."/>
            <person name="Shen C.Y."/>
            <person name="Yeh C.M."/>
            <person name="Luo Y.B."/>
            <person name="Tsai W.C."/>
            <person name="Van de Peer Y."/>
            <person name="Liu Z.J."/>
        </authorList>
    </citation>
    <scope>NUCLEOTIDE SEQUENCE [LARGE SCALE GENOMIC DNA]</scope>
    <source>
        <tissue evidence="5">The whole plant</tissue>
    </source>
</reference>
<dbReference type="PROSITE" id="PS51649">
    <property type="entry name" value="NPH3"/>
    <property type="match status" value="1"/>
</dbReference>
<evidence type="ECO:0000256" key="3">
    <source>
        <dbReference type="PROSITE-ProRule" id="PRU00982"/>
    </source>
</evidence>
<dbReference type="InterPro" id="IPR011333">
    <property type="entry name" value="SKP1/BTB/POZ_sf"/>
</dbReference>
<keyword evidence="6" id="KW-1185">Reference proteome</keyword>
<dbReference type="EMBL" id="KZ502442">
    <property type="protein sequence ID" value="PKU79540.1"/>
    <property type="molecule type" value="Genomic_DNA"/>
</dbReference>
<dbReference type="InterPro" id="IPR043454">
    <property type="entry name" value="NPH3/RPT2-like"/>
</dbReference>
<gene>
    <name evidence="5" type="ORF">MA16_Dca000886</name>
</gene>
<dbReference type="PANTHER" id="PTHR32370">
    <property type="entry name" value="OS12G0117600 PROTEIN"/>
    <property type="match status" value="1"/>
</dbReference>
<dbReference type="GO" id="GO:0016567">
    <property type="term" value="P:protein ubiquitination"/>
    <property type="evidence" value="ECO:0007669"/>
    <property type="project" value="UniProtKB-UniPathway"/>
</dbReference>
<dbReference type="UniPathway" id="UPA00143"/>
<reference evidence="5 6" key="1">
    <citation type="journal article" date="2016" name="Sci. Rep.">
        <title>The Dendrobium catenatum Lindl. genome sequence provides insights into polysaccharide synthase, floral development and adaptive evolution.</title>
        <authorList>
            <person name="Zhang G.Q."/>
            <person name="Xu Q."/>
            <person name="Bian C."/>
            <person name="Tsai W.C."/>
            <person name="Yeh C.M."/>
            <person name="Liu K.W."/>
            <person name="Yoshida K."/>
            <person name="Zhang L.S."/>
            <person name="Chang S.B."/>
            <person name="Chen F."/>
            <person name="Shi Y."/>
            <person name="Su Y.Y."/>
            <person name="Zhang Y.Q."/>
            <person name="Chen L.J."/>
            <person name="Yin Y."/>
            <person name="Lin M."/>
            <person name="Huang H."/>
            <person name="Deng H."/>
            <person name="Wang Z.W."/>
            <person name="Zhu S.L."/>
            <person name="Zhao X."/>
            <person name="Deng C."/>
            <person name="Niu S.C."/>
            <person name="Huang J."/>
            <person name="Wang M."/>
            <person name="Liu G.H."/>
            <person name="Yang H.J."/>
            <person name="Xiao X.J."/>
            <person name="Hsiao Y.Y."/>
            <person name="Wu W.L."/>
            <person name="Chen Y.Y."/>
            <person name="Mitsuda N."/>
            <person name="Ohme-Takagi M."/>
            <person name="Luo Y.B."/>
            <person name="Van de Peer Y."/>
            <person name="Liu Z.J."/>
        </authorList>
    </citation>
    <scope>NUCLEOTIDE SEQUENCE [LARGE SCALE GENOMIC DNA]</scope>
    <source>
        <tissue evidence="5">The whole plant</tissue>
    </source>
</reference>
<dbReference type="Gene3D" id="3.30.710.10">
    <property type="entry name" value="Potassium Channel Kv1.1, Chain A"/>
    <property type="match status" value="1"/>
</dbReference>
<dbReference type="Proteomes" id="UP000233837">
    <property type="component" value="Unassembled WGS sequence"/>
</dbReference>
<sequence>MTTKIVADDSGGRASRLYRQGNEWFCSTSLKSDIAIEVEGTLFHLHKFPLISKCGKIARIIKGLQDAKDDVHTLLNGCPAGSDGFLIAARFCYENKVMLKPENILLVYLVADFLEMTEEYSEDNLLMQAESFIHRVILRSWNDCILALQNSQNYILEAENLAIVQKCLNAVSQMACLDPSLVRKPILYGSLQSPGGSILWNGINTGARINSSLSDWWFEDISVLSFPVFKKFIETINMRGIRSLNLSGALMFYTMKHFPGLDRWQNRQGARRVGSLSIDSAAVDQKILIESIVELLPENKGKSYCRFLLGLLRLAMILGVDWSCRDSLERKIGMQLELVTLDRFFIPNFSDSDHLYDTDCIERIIRNFLSFHSPKITPFSASSSYPVIPRSSTILDKATKLIDDYLAEVASDVNLKPEKMQSLLEVFPEYLRKLDDGIYRALDIYFKEHPQLQENEREKLCRVINFRKLSTDACIHASQNESLPLRAVLQVLFSEQQQLRSTLSKLNLITHNEDNMTATANEIAGEFIQREGWVSVARENQYLRVDMERMQSKVRELENHFMIIKKYMGRFSRRSISR</sequence>
<proteinExistence type="inferred from homology"/>
<organism evidence="5 6">
    <name type="scientific">Dendrobium catenatum</name>
    <dbReference type="NCBI Taxonomy" id="906689"/>
    <lineage>
        <taxon>Eukaryota</taxon>
        <taxon>Viridiplantae</taxon>
        <taxon>Streptophyta</taxon>
        <taxon>Embryophyta</taxon>
        <taxon>Tracheophyta</taxon>
        <taxon>Spermatophyta</taxon>
        <taxon>Magnoliopsida</taxon>
        <taxon>Liliopsida</taxon>
        <taxon>Asparagales</taxon>
        <taxon>Orchidaceae</taxon>
        <taxon>Epidendroideae</taxon>
        <taxon>Malaxideae</taxon>
        <taxon>Dendrobiinae</taxon>
        <taxon>Dendrobium</taxon>
    </lineage>
</organism>
<feature type="domain" description="NPH3" evidence="4">
    <location>
        <begin position="215"/>
        <end position="498"/>
    </location>
</feature>
<protein>
    <submittedName>
        <fullName evidence="5">BTB/POZ domain-containing protein</fullName>
    </submittedName>
</protein>
<evidence type="ECO:0000256" key="1">
    <source>
        <dbReference type="ARBA" id="ARBA00004906"/>
    </source>
</evidence>
<keyword evidence="2" id="KW-0833">Ubl conjugation pathway</keyword>
<evidence type="ECO:0000313" key="5">
    <source>
        <dbReference type="EMBL" id="PKU79540.1"/>
    </source>
</evidence>
<comment type="similarity">
    <text evidence="3">Belongs to the NPH3 family.</text>
</comment>
<name>A0A2I0WV52_9ASPA</name>
<evidence type="ECO:0000259" key="4">
    <source>
        <dbReference type="PROSITE" id="PS51649"/>
    </source>
</evidence>
<accession>A0A2I0WV52</accession>